<evidence type="ECO:0000313" key="2">
    <source>
        <dbReference type="EMBL" id="CAE7654932.1"/>
    </source>
</evidence>
<dbReference type="AlphaFoldDB" id="A0A812W1S5"/>
<evidence type="ECO:0000313" key="3">
    <source>
        <dbReference type="Proteomes" id="UP000601435"/>
    </source>
</evidence>
<feature type="non-terminal residue" evidence="2">
    <location>
        <position position="1"/>
    </location>
</feature>
<comment type="caution">
    <text evidence="2">The sequence shown here is derived from an EMBL/GenBank/DDBJ whole genome shotgun (WGS) entry which is preliminary data.</text>
</comment>
<accession>A0A812W1S5</accession>
<protein>
    <submittedName>
        <fullName evidence="2">Uncharacterized protein</fullName>
    </submittedName>
</protein>
<dbReference type="Gene3D" id="3.30.110.20">
    <property type="entry name" value="Alba-like domain"/>
    <property type="match status" value="2"/>
</dbReference>
<dbReference type="GO" id="GO:0003723">
    <property type="term" value="F:RNA binding"/>
    <property type="evidence" value="ECO:0007669"/>
    <property type="project" value="UniProtKB-KW"/>
</dbReference>
<dbReference type="InterPro" id="IPR007347">
    <property type="entry name" value="SpoVS"/>
</dbReference>
<sequence length="501" mass="55379">EFGMASLQRFEAKAMELLAHLESRWDDVIVFVGKLLQPQTADRESKQMCRHSKINSSDAHRNIEQDAPQIVTIPQPAMLPARNSSNSMEMFEGCKASSPVEALLRRASQVHEEETQEALNESTLGARLSRVVNYWNRNGKCDVREAAFVKLEGDDMYLRLQESLRHTACMDITWVDVKGRQLSSADCNDFRFQGTSSREACCKCGGEDPSGIKTATPFKYDDYTYILGERVSLWPQPRTATRYGLDENCEFALYNLTLNGATGEASYAMEVDPVSMLQAARMASFHRLRCAPLNRAQWWRGSRLHASDATLRSHGDVNVGHLAGAIKAPLSRGETCAVDAVGPAALLKALKAMIFASDYLQEQRPGFRVAGEPRLESVPASAEQPETTKLRMHLSLVPEPPFQSAEVDFRFGRDTNPGIAAATLAQKIKLQGRTTVSAMGALPASKALKSVIIAQRYLHEHLGEEVLLVVPATQVLKQGRAVGDEEVVRLRLALLPGQSQR</sequence>
<dbReference type="OrthoDB" id="436182at2759"/>
<proteinExistence type="predicted"/>
<keyword evidence="3" id="KW-1185">Reference proteome</keyword>
<dbReference type="Pfam" id="PF04232">
    <property type="entry name" value="SpoVS"/>
    <property type="match status" value="2"/>
</dbReference>
<name>A0A812W1S5_9DINO</name>
<dbReference type="Proteomes" id="UP000601435">
    <property type="component" value="Unassembled WGS sequence"/>
</dbReference>
<dbReference type="InterPro" id="IPR036882">
    <property type="entry name" value="Alba-like_dom_sf"/>
</dbReference>
<keyword evidence="1" id="KW-0694">RNA-binding</keyword>
<organism evidence="2 3">
    <name type="scientific">Symbiodinium necroappetens</name>
    <dbReference type="NCBI Taxonomy" id="1628268"/>
    <lineage>
        <taxon>Eukaryota</taxon>
        <taxon>Sar</taxon>
        <taxon>Alveolata</taxon>
        <taxon>Dinophyceae</taxon>
        <taxon>Suessiales</taxon>
        <taxon>Symbiodiniaceae</taxon>
        <taxon>Symbiodinium</taxon>
    </lineage>
</organism>
<gene>
    <name evidence="2" type="ORF">SNEC2469_LOCUS18534</name>
</gene>
<evidence type="ECO:0000256" key="1">
    <source>
        <dbReference type="ARBA" id="ARBA00022884"/>
    </source>
</evidence>
<dbReference type="EMBL" id="CAJNJA010031253">
    <property type="protein sequence ID" value="CAE7654932.1"/>
    <property type="molecule type" value="Genomic_DNA"/>
</dbReference>
<reference evidence="2" key="1">
    <citation type="submission" date="2021-02" db="EMBL/GenBank/DDBJ databases">
        <authorList>
            <person name="Dougan E. K."/>
            <person name="Rhodes N."/>
            <person name="Thang M."/>
            <person name="Chan C."/>
        </authorList>
    </citation>
    <scope>NUCLEOTIDE SEQUENCE</scope>
</reference>